<evidence type="ECO:0000313" key="2">
    <source>
        <dbReference type="Proteomes" id="UP001501326"/>
    </source>
</evidence>
<sequence length="162" mass="17316">MSTTSSTDHEGIVTVSRDVDAPVQAVWDVLADGWDYATWVVGASRVRAVDRSWPAEGAQLHHSFGVWPLLISDTSKVIASTPPTALTLVARGWPAGEAAVVITVTARGDETCTVAIAEDAVKGPGALVPKPLRQMAIGPRNVEALRRLAYLAEGRYRERVTS</sequence>
<name>A0ABN3UGQ2_9MICO</name>
<dbReference type="RefSeq" id="WP_344190573.1">
    <property type="nucleotide sequence ID" value="NZ_BAAARN010000001.1"/>
</dbReference>
<accession>A0ABN3UGQ2</accession>
<dbReference type="InterPro" id="IPR019587">
    <property type="entry name" value="Polyketide_cyclase/dehydratase"/>
</dbReference>
<dbReference type="CDD" id="cd07812">
    <property type="entry name" value="SRPBCC"/>
    <property type="match status" value="1"/>
</dbReference>
<gene>
    <name evidence="1" type="ORF">GCM10009867_08490</name>
</gene>
<dbReference type="Proteomes" id="UP001501326">
    <property type="component" value="Unassembled WGS sequence"/>
</dbReference>
<keyword evidence="2" id="KW-1185">Reference proteome</keyword>
<dbReference type="InterPro" id="IPR023393">
    <property type="entry name" value="START-like_dom_sf"/>
</dbReference>
<dbReference type="Gene3D" id="3.30.530.20">
    <property type="match status" value="1"/>
</dbReference>
<dbReference type="Pfam" id="PF10604">
    <property type="entry name" value="Polyketide_cyc2"/>
    <property type="match status" value="1"/>
</dbReference>
<evidence type="ECO:0000313" key="1">
    <source>
        <dbReference type="EMBL" id="GAA2732501.1"/>
    </source>
</evidence>
<protein>
    <submittedName>
        <fullName evidence="1">SRPBCC family protein</fullName>
    </submittedName>
</protein>
<reference evidence="1 2" key="1">
    <citation type="journal article" date="2019" name="Int. J. Syst. Evol. Microbiol.">
        <title>The Global Catalogue of Microorganisms (GCM) 10K type strain sequencing project: providing services to taxonomists for standard genome sequencing and annotation.</title>
        <authorList>
            <consortium name="The Broad Institute Genomics Platform"/>
            <consortium name="The Broad Institute Genome Sequencing Center for Infectious Disease"/>
            <person name="Wu L."/>
            <person name="Ma J."/>
        </authorList>
    </citation>
    <scope>NUCLEOTIDE SEQUENCE [LARGE SCALE GENOMIC DNA]</scope>
    <source>
        <strain evidence="1 2">JCM 16378</strain>
    </source>
</reference>
<proteinExistence type="predicted"/>
<dbReference type="EMBL" id="BAAARN010000001">
    <property type="protein sequence ID" value="GAA2732501.1"/>
    <property type="molecule type" value="Genomic_DNA"/>
</dbReference>
<dbReference type="SUPFAM" id="SSF55961">
    <property type="entry name" value="Bet v1-like"/>
    <property type="match status" value="1"/>
</dbReference>
<comment type="caution">
    <text evidence="1">The sequence shown here is derived from an EMBL/GenBank/DDBJ whole genome shotgun (WGS) entry which is preliminary data.</text>
</comment>
<organism evidence="1 2">
    <name type="scientific">Pedococcus aerophilus</name>
    <dbReference type="NCBI Taxonomy" id="436356"/>
    <lineage>
        <taxon>Bacteria</taxon>
        <taxon>Bacillati</taxon>
        <taxon>Actinomycetota</taxon>
        <taxon>Actinomycetes</taxon>
        <taxon>Micrococcales</taxon>
        <taxon>Intrasporangiaceae</taxon>
        <taxon>Pedococcus</taxon>
    </lineage>
</organism>